<evidence type="ECO:0000313" key="1">
    <source>
        <dbReference type="Proteomes" id="UP000515162"/>
    </source>
</evidence>
<sequence>MALIENLNADCVLKIVEYLNLEDQLKLWKSSEPASRLRSLISYIWQRNGEHTIEFYTFDGDYELLNEFLQCIRLTVSELTLQYLTMDHLERWRGHTFPNMRQLTYLGDETSDIEGDADIAILVDLFPQLEAIGLSGNTTGNHISRWRNIRRLDLQLCWYLSPQAFEDICQNLRLQTLSIQWQKIEENAYVRSICMLQELEELELDIVYLSRDNISQLLGLPKLKTLRLHDFDQLDDLLWNIGSIRGQDVLTAAFSNNIWMRPTEVLAKLRNLRCLTLVDDEGCADINFSTIIKCFPLLEQLHLENSRIWVNADGIWDVLLASPRLREFSISNHVLYDDFFAFNKSTMNRALNKRTEPLTMHFYKTGMEDMVSKHFKHPKLNVSFSATSSSFSQLPGECTELEFKRHES</sequence>
<dbReference type="SUPFAM" id="SSF52047">
    <property type="entry name" value="RNI-like"/>
    <property type="match status" value="1"/>
</dbReference>
<keyword evidence="1" id="KW-1185">Reference proteome</keyword>
<dbReference type="Gene3D" id="3.80.10.10">
    <property type="entry name" value="Ribonuclease Inhibitor"/>
    <property type="match status" value="1"/>
</dbReference>
<name>A0A6P8KW11_DROMA</name>
<protein>
    <submittedName>
        <fullName evidence="2">Uncharacterized protein LOC117150516</fullName>
    </submittedName>
</protein>
<dbReference type="RefSeq" id="XP_033173323.1">
    <property type="nucleotide sequence ID" value="XM_033317432.1"/>
</dbReference>
<dbReference type="AlphaFoldDB" id="A0A6P8KW11"/>
<evidence type="ECO:0000313" key="2">
    <source>
        <dbReference type="RefSeq" id="XP_033173323.1"/>
    </source>
</evidence>
<dbReference type="InterPro" id="IPR032675">
    <property type="entry name" value="LRR_dom_sf"/>
</dbReference>
<dbReference type="Proteomes" id="UP000515162">
    <property type="component" value="Chromosome 2L"/>
</dbReference>
<organism evidence="1 2">
    <name type="scientific">Drosophila mauritiana</name>
    <name type="common">Fruit fly</name>
    <dbReference type="NCBI Taxonomy" id="7226"/>
    <lineage>
        <taxon>Eukaryota</taxon>
        <taxon>Metazoa</taxon>
        <taxon>Ecdysozoa</taxon>
        <taxon>Arthropoda</taxon>
        <taxon>Hexapoda</taxon>
        <taxon>Insecta</taxon>
        <taxon>Pterygota</taxon>
        <taxon>Neoptera</taxon>
        <taxon>Endopterygota</taxon>
        <taxon>Diptera</taxon>
        <taxon>Brachycera</taxon>
        <taxon>Muscomorpha</taxon>
        <taxon>Ephydroidea</taxon>
        <taxon>Drosophilidae</taxon>
        <taxon>Drosophila</taxon>
        <taxon>Sophophora</taxon>
    </lineage>
</organism>
<accession>A0A6P8KW11</accession>
<reference evidence="2" key="1">
    <citation type="submission" date="2025-08" db="UniProtKB">
        <authorList>
            <consortium name="RefSeq"/>
        </authorList>
    </citation>
    <scope>IDENTIFICATION</scope>
    <source>
        <strain evidence="2">Mau12</strain>
        <tissue evidence="2">Whole Body</tissue>
    </source>
</reference>
<gene>
    <name evidence="2" type="primary">LOC117150516</name>
</gene>
<dbReference type="GeneID" id="117150516"/>
<proteinExistence type="predicted"/>